<reference evidence="2" key="1">
    <citation type="journal article" date="2012" name="MBio">
        <title>Comparative genome analysis of Trichophyton rubrum and related dermatophytes reveals candidate genes involved in infection.</title>
        <authorList>
            <person name="Martinez D.A."/>
            <person name="Oliver B.G."/>
            <person name="Graeser Y."/>
            <person name="Goldberg J.M."/>
            <person name="Li W."/>
            <person name="Martinez-Rossi N.M."/>
            <person name="Monod M."/>
            <person name="Shelest E."/>
            <person name="Barton R.C."/>
            <person name="Birch E."/>
            <person name="Brakhage A.A."/>
            <person name="Chen Z."/>
            <person name="Gurr S.J."/>
            <person name="Heiman D."/>
            <person name="Heitman J."/>
            <person name="Kosti I."/>
            <person name="Rossi A."/>
            <person name="Saif S."/>
            <person name="Samalova M."/>
            <person name="Saunders C.W."/>
            <person name="Shea T."/>
            <person name="Summerbell R.C."/>
            <person name="Xu J."/>
            <person name="Young S."/>
            <person name="Zeng Q."/>
            <person name="Birren B.W."/>
            <person name="Cuomo C.A."/>
            <person name="White T.C."/>
        </authorList>
    </citation>
    <scope>NUCLEOTIDE SEQUENCE [LARGE SCALE GENOMIC DNA]</scope>
    <source>
        <strain evidence="2">ATCC MYA-4604 / CBS 118893</strain>
    </source>
</reference>
<sequence length="111" mass="12559">MEPRLRCIQVLHLADHSPLTTRSEMAAQGIRTSPYRDGMCHGATGVAIGRVIKAIMYPTPTPELFLNLNRREEKRNIYCPFIMKPSRTPTPAPKTAVQSDEQVAYLTIKHR</sequence>
<dbReference type="AlphaFoldDB" id="E4V325"/>
<keyword evidence="2" id="KW-1185">Reference proteome</keyword>
<dbReference type="HOGENOM" id="CLU_2157761_0_0_1"/>
<evidence type="ECO:0000313" key="2">
    <source>
        <dbReference type="Proteomes" id="UP000002669"/>
    </source>
</evidence>
<dbReference type="GeneID" id="10025401"/>
<organism evidence="2">
    <name type="scientific">Arthroderma gypseum (strain ATCC MYA-4604 / CBS 118893)</name>
    <name type="common">Microsporum gypseum</name>
    <dbReference type="NCBI Taxonomy" id="535722"/>
    <lineage>
        <taxon>Eukaryota</taxon>
        <taxon>Fungi</taxon>
        <taxon>Dikarya</taxon>
        <taxon>Ascomycota</taxon>
        <taxon>Pezizomycotina</taxon>
        <taxon>Eurotiomycetes</taxon>
        <taxon>Eurotiomycetidae</taxon>
        <taxon>Onygenales</taxon>
        <taxon>Arthrodermataceae</taxon>
        <taxon>Nannizzia</taxon>
    </lineage>
</organism>
<protein>
    <submittedName>
        <fullName evidence="1">Uncharacterized protein</fullName>
    </submittedName>
</protein>
<gene>
    <name evidence="1" type="ORF">MGYG_07405</name>
</gene>
<name>E4V325_ARTGP</name>
<evidence type="ECO:0000313" key="1">
    <source>
        <dbReference type="EMBL" id="EFR04399.1"/>
    </source>
</evidence>
<dbReference type="Proteomes" id="UP000002669">
    <property type="component" value="Unassembled WGS sequence"/>
</dbReference>
<dbReference type="EMBL" id="DS989828">
    <property type="protein sequence ID" value="EFR04399.1"/>
    <property type="molecule type" value="Genomic_DNA"/>
</dbReference>
<dbReference type="RefSeq" id="XP_003170162.1">
    <property type="nucleotide sequence ID" value="XM_003170114.1"/>
</dbReference>
<accession>E4V325</accession>
<dbReference type="VEuPathDB" id="FungiDB:MGYG_07405"/>
<proteinExistence type="predicted"/>
<dbReference type="InParanoid" id="E4V325"/>